<sequence>MRKSEFFRAVSNRSAAFGVAGAASNRAVNALAREHTSGSEPEAKSLNLMLNLLYLMAFSRCEVGEAKAVKLMLLLSICKWGKTFWVGLKEEKPYACVPAFLAGSDPAKHVKGAFEIGLVVVANGCKAVAPSYRCRRCKYWLIWLIGPYRFRSWQAKGLKTKSPVVSTGFEPVVLAGPAWCKATAPRGHAPPKIKSEKSNDWNNEKEKAKKRYELDK</sequence>
<dbReference type="RefSeq" id="XP_009217129.1">
    <property type="nucleotide sequence ID" value="XM_009218865.1"/>
</dbReference>
<feature type="compositionally biased region" description="Basic and acidic residues" evidence="1">
    <location>
        <begin position="193"/>
        <end position="216"/>
    </location>
</feature>
<gene>
    <name evidence="3" type="primary">20341563</name>
    <name evidence="2" type="ORF">GGTG_01105</name>
</gene>
<dbReference type="GeneID" id="20341563"/>
<dbReference type="VEuPathDB" id="FungiDB:GGTG_01105"/>
<keyword evidence="4" id="KW-1185">Reference proteome</keyword>
<dbReference type="HOGENOM" id="CLU_1277682_0_0_1"/>
<evidence type="ECO:0000313" key="4">
    <source>
        <dbReference type="Proteomes" id="UP000006039"/>
    </source>
</evidence>
<evidence type="ECO:0000313" key="3">
    <source>
        <dbReference type="EnsemblFungi" id="EJT81120"/>
    </source>
</evidence>
<reference evidence="4" key="1">
    <citation type="submission" date="2010-07" db="EMBL/GenBank/DDBJ databases">
        <title>The genome sequence of Gaeumannomyces graminis var. tritici strain R3-111a-1.</title>
        <authorList>
            <consortium name="The Broad Institute Genome Sequencing Platform"/>
            <person name="Ma L.-J."/>
            <person name="Dead R."/>
            <person name="Young S."/>
            <person name="Zeng Q."/>
            <person name="Koehrsen M."/>
            <person name="Alvarado L."/>
            <person name="Berlin A."/>
            <person name="Chapman S.B."/>
            <person name="Chen Z."/>
            <person name="Freedman E."/>
            <person name="Gellesch M."/>
            <person name="Goldberg J."/>
            <person name="Griggs A."/>
            <person name="Gujja S."/>
            <person name="Heilman E.R."/>
            <person name="Heiman D."/>
            <person name="Hepburn T."/>
            <person name="Howarth C."/>
            <person name="Jen D."/>
            <person name="Larson L."/>
            <person name="Mehta T."/>
            <person name="Neiman D."/>
            <person name="Pearson M."/>
            <person name="Roberts A."/>
            <person name="Saif S."/>
            <person name="Shea T."/>
            <person name="Shenoy N."/>
            <person name="Sisk P."/>
            <person name="Stolte C."/>
            <person name="Sykes S."/>
            <person name="Walk T."/>
            <person name="White J."/>
            <person name="Yandava C."/>
            <person name="Haas B."/>
            <person name="Nusbaum C."/>
            <person name="Birren B."/>
        </authorList>
    </citation>
    <scope>NUCLEOTIDE SEQUENCE [LARGE SCALE GENOMIC DNA]</scope>
    <source>
        <strain evidence="4">R3-111a-1</strain>
    </source>
</reference>
<dbReference type="EnsemblFungi" id="EJT81120">
    <property type="protein sequence ID" value="EJT81120"/>
    <property type="gene ID" value="GGTG_01105"/>
</dbReference>
<feature type="region of interest" description="Disordered" evidence="1">
    <location>
        <begin position="183"/>
        <end position="216"/>
    </location>
</feature>
<accession>J3NIM7</accession>
<reference evidence="2" key="2">
    <citation type="submission" date="2010-07" db="EMBL/GenBank/DDBJ databases">
        <authorList>
            <consortium name="The Broad Institute Genome Sequencing Platform"/>
            <consortium name="Broad Institute Genome Sequencing Center for Infectious Disease"/>
            <person name="Ma L.-J."/>
            <person name="Dead R."/>
            <person name="Young S."/>
            <person name="Zeng Q."/>
            <person name="Koehrsen M."/>
            <person name="Alvarado L."/>
            <person name="Berlin A."/>
            <person name="Chapman S.B."/>
            <person name="Chen Z."/>
            <person name="Freedman E."/>
            <person name="Gellesch M."/>
            <person name="Goldberg J."/>
            <person name="Griggs A."/>
            <person name="Gujja S."/>
            <person name="Heilman E.R."/>
            <person name="Heiman D."/>
            <person name="Hepburn T."/>
            <person name="Howarth C."/>
            <person name="Jen D."/>
            <person name="Larson L."/>
            <person name="Mehta T."/>
            <person name="Neiman D."/>
            <person name="Pearson M."/>
            <person name="Roberts A."/>
            <person name="Saif S."/>
            <person name="Shea T."/>
            <person name="Shenoy N."/>
            <person name="Sisk P."/>
            <person name="Stolte C."/>
            <person name="Sykes S."/>
            <person name="Walk T."/>
            <person name="White J."/>
            <person name="Yandava C."/>
            <person name="Haas B."/>
            <person name="Nusbaum C."/>
            <person name="Birren B."/>
        </authorList>
    </citation>
    <scope>NUCLEOTIDE SEQUENCE</scope>
    <source>
        <strain evidence="2">R3-111a-1</strain>
    </source>
</reference>
<name>J3NIM7_GAET3</name>
<dbReference type="EMBL" id="GL385395">
    <property type="protein sequence ID" value="EJT81120.1"/>
    <property type="molecule type" value="Genomic_DNA"/>
</dbReference>
<dbReference type="AlphaFoldDB" id="J3NIM7"/>
<organism evidence="2">
    <name type="scientific">Gaeumannomyces tritici (strain R3-111a-1)</name>
    <name type="common">Wheat and barley take-all root rot fungus</name>
    <name type="synonym">Gaeumannomyces graminis var. tritici</name>
    <dbReference type="NCBI Taxonomy" id="644352"/>
    <lineage>
        <taxon>Eukaryota</taxon>
        <taxon>Fungi</taxon>
        <taxon>Dikarya</taxon>
        <taxon>Ascomycota</taxon>
        <taxon>Pezizomycotina</taxon>
        <taxon>Sordariomycetes</taxon>
        <taxon>Sordariomycetidae</taxon>
        <taxon>Magnaporthales</taxon>
        <taxon>Magnaporthaceae</taxon>
        <taxon>Gaeumannomyces</taxon>
    </lineage>
</organism>
<reference evidence="3" key="4">
    <citation type="journal article" date="2015" name="G3 (Bethesda)">
        <title>Genome sequences of three phytopathogenic species of the Magnaporthaceae family of fungi.</title>
        <authorList>
            <person name="Okagaki L.H."/>
            <person name="Nunes C.C."/>
            <person name="Sailsbery J."/>
            <person name="Clay B."/>
            <person name="Brown D."/>
            <person name="John T."/>
            <person name="Oh Y."/>
            <person name="Young N."/>
            <person name="Fitzgerald M."/>
            <person name="Haas B.J."/>
            <person name="Zeng Q."/>
            <person name="Young S."/>
            <person name="Adiconis X."/>
            <person name="Fan L."/>
            <person name="Levin J.Z."/>
            <person name="Mitchell T.K."/>
            <person name="Okubara P.A."/>
            <person name="Farman M.L."/>
            <person name="Kohn L.M."/>
            <person name="Birren B."/>
            <person name="Ma L.-J."/>
            <person name="Dean R.A."/>
        </authorList>
    </citation>
    <scope>NUCLEOTIDE SEQUENCE</scope>
    <source>
        <strain evidence="3">R3-111a-1</strain>
    </source>
</reference>
<protein>
    <submittedName>
        <fullName evidence="2 3">Uncharacterized protein</fullName>
    </submittedName>
</protein>
<evidence type="ECO:0000256" key="1">
    <source>
        <dbReference type="SAM" id="MobiDB-lite"/>
    </source>
</evidence>
<reference evidence="3" key="5">
    <citation type="submission" date="2018-04" db="UniProtKB">
        <authorList>
            <consortium name="EnsemblFungi"/>
        </authorList>
    </citation>
    <scope>IDENTIFICATION</scope>
    <source>
        <strain evidence="3">R3-111a-1</strain>
    </source>
</reference>
<reference evidence="2" key="3">
    <citation type="submission" date="2010-09" db="EMBL/GenBank/DDBJ databases">
        <title>Annotation of Gaeumannomyces graminis var. tritici R3-111a-1.</title>
        <authorList>
            <consortium name="The Broad Institute Genome Sequencing Platform"/>
            <person name="Ma L.-J."/>
            <person name="Dead R."/>
            <person name="Young S.K."/>
            <person name="Zeng Q."/>
            <person name="Gargeya S."/>
            <person name="Fitzgerald M."/>
            <person name="Haas B."/>
            <person name="Abouelleil A."/>
            <person name="Alvarado L."/>
            <person name="Arachchi H.M."/>
            <person name="Berlin A."/>
            <person name="Brown A."/>
            <person name="Chapman S.B."/>
            <person name="Chen Z."/>
            <person name="Dunbar C."/>
            <person name="Freedman E."/>
            <person name="Gearin G."/>
            <person name="Gellesch M."/>
            <person name="Goldberg J."/>
            <person name="Griggs A."/>
            <person name="Gujja S."/>
            <person name="Heiman D."/>
            <person name="Howarth C."/>
            <person name="Larson L."/>
            <person name="Lui A."/>
            <person name="MacDonald P.J.P."/>
            <person name="Mehta T."/>
            <person name="Montmayeur A."/>
            <person name="Murphy C."/>
            <person name="Neiman D."/>
            <person name="Pearson M."/>
            <person name="Priest M."/>
            <person name="Roberts A."/>
            <person name="Saif S."/>
            <person name="Shea T."/>
            <person name="Shenoy N."/>
            <person name="Sisk P."/>
            <person name="Stolte C."/>
            <person name="Sykes S."/>
            <person name="Yandava C."/>
            <person name="Wortman J."/>
            <person name="Nusbaum C."/>
            <person name="Birren B."/>
        </authorList>
    </citation>
    <scope>NUCLEOTIDE SEQUENCE</scope>
    <source>
        <strain evidence="2">R3-111a-1</strain>
    </source>
</reference>
<dbReference type="Proteomes" id="UP000006039">
    <property type="component" value="Unassembled WGS sequence"/>
</dbReference>
<evidence type="ECO:0000313" key="2">
    <source>
        <dbReference type="EMBL" id="EJT81120.1"/>
    </source>
</evidence>
<proteinExistence type="predicted"/>